<gene>
    <name evidence="4" type="ORF">HNR65_002393</name>
</gene>
<dbReference type="InterPro" id="IPR029046">
    <property type="entry name" value="LolA/LolB/LppX"/>
</dbReference>
<evidence type="ECO:0000256" key="2">
    <source>
        <dbReference type="SAM" id="SignalP"/>
    </source>
</evidence>
<evidence type="ECO:0000256" key="1">
    <source>
        <dbReference type="ARBA" id="ARBA00022729"/>
    </source>
</evidence>
<evidence type="ECO:0000313" key="4">
    <source>
        <dbReference type="EMBL" id="MBA2882059.1"/>
    </source>
</evidence>
<keyword evidence="4" id="KW-0449">Lipoprotein</keyword>
<comment type="caution">
    <text evidence="4">The sequence shown here is derived from an EMBL/GenBank/DDBJ whole genome shotgun (WGS) entry which is preliminary data.</text>
</comment>
<name>A0A7W0CA99_9BACT</name>
<proteinExistence type="predicted"/>
<evidence type="ECO:0000313" key="5">
    <source>
        <dbReference type="Proteomes" id="UP000525298"/>
    </source>
</evidence>
<organism evidence="4 5">
    <name type="scientific">Desulfosalsimonas propionicica</name>
    <dbReference type="NCBI Taxonomy" id="332175"/>
    <lineage>
        <taxon>Bacteria</taxon>
        <taxon>Pseudomonadati</taxon>
        <taxon>Thermodesulfobacteriota</taxon>
        <taxon>Desulfobacteria</taxon>
        <taxon>Desulfobacterales</taxon>
        <taxon>Desulfosalsimonadaceae</taxon>
        <taxon>Desulfosalsimonas</taxon>
    </lineage>
</organism>
<evidence type="ECO:0000259" key="3">
    <source>
        <dbReference type="Pfam" id="PF17131"/>
    </source>
</evidence>
<dbReference type="Pfam" id="PF17131">
    <property type="entry name" value="LolA_like"/>
    <property type="match status" value="1"/>
</dbReference>
<dbReference type="Gene3D" id="2.50.20.10">
    <property type="entry name" value="Lipoprotein localisation LolA/LolB/LppX"/>
    <property type="match status" value="1"/>
</dbReference>
<sequence length="252" mass="29138">MKRFFLFAAMSLLFCVSSLPGAHAEKAQVLVEDAVNYLRGETSRAVVEMTIHRPDWERTMTIKAWTQARENSIFWIVSPPKDRGNGTLKRGDEMWIYNPKVNRVIKLPPSMMSQSWQGSDFSNNDLAKSDNIVDQYTHEIIGTETHEGKTVYLIRSLPKPGAPVVWGMQKLKIREDHILLRQAFFDEDRKLVKALTMERIEMLGGRLYPVKWKMQKAGQEEEYTVLDYQSLEFGVNISDRMFTIASLKNSRF</sequence>
<dbReference type="AlphaFoldDB" id="A0A7W0CA99"/>
<keyword evidence="5" id="KW-1185">Reference proteome</keyword>
<accession>A0A7W0CA99</accession>
<dbReference type="CDD" id="cd16329">
    <property type="entry name" value="LolA_like"/>
    <property type="match status" value="1"/>
</dbReference>
<keyword evidence="1 2" id="KW-0732">Signal</keyword>
<reference evidence="4 5" key="1">
    <citation type="submission" date="2020-07" db="EMBL/GenBank/DDBJ databases">
        <title>Genomic Encyclopedia of Type Strains, Phase IV (KMG-IV): sequencing the most valuable type-strain genomes for metagenomic binning, comparative biology and taxonomic classification.</title>
        <authorList>
            <person name="Goeker M."/>
        </authorList>
    </citation>
    <scope>NUCLEOTIDE SEQUENCE [LARGE SCALE GENOMIC DNA]</scope>
    <source>
        <strain evidence="4 5">DSM 17721</strain>
    </source>
</reference>
<dbReference type="SUPFAM" id="SSF89392">
    <property type="entry name" value="Prokaryotic lipoproteins and lipoprotein localization factors"/>
    <property type="match status" value="1"/>
</dbReference>
<feature type="domain" description="Uncharacterized protein TP-0789" evidence="3">
    <location>
        <begin position="70"/>
        <end position="248"/>
    </location>
</feature>
<feature type="chain" id="PRO_5031511839" evidence="2">
    <location>
        <begin position="25"/>
        <end position="252"/>
    </location>
</feature>
<dbReference type="EMBL" id="JACDUS010000006">
    <property type="protein sequence ID" value="MBA2882059.1"/>
    <property type="molecule type" value="Genomic_DNA"/>
</dbReference>
<dbReference type="Proteomes" id="UP000525298">
    <property type="component" value="Unassembled WGS sequence"/>
</dbReference>
<protein>
    <submittedName>
        <fullName evidence="4">Outer membrane lipoprotein-sorting protein</fullName>
    </submittedName>
</protein>
<dbReference type="InterPro" id="IPR033399">
    <property type="entry name" value="TP_0789-like"/>
</dbReference>
<dbReference type="RefSeq" id="WP_181551705.1">
    <property type="nucleotide sequence ID" value="NZ_JACDUS010000006.1"/>
</dbReference>
<feature type="signal peptide" evidence="2">
    <location>
        <begin position="1"/>
        <end position="24"/>
    </location>
</feature>